<dbReference type="Proteomes" id="UP001328107">
    <property type="component" value="Unassembled WGS sequence"/>
</dbReference>
<evidence type="ECO:0000313" key="2">
    <source>
        <dbReference type="EMBL" id="GMR55826.1"/>
    </source>
</evidence>
<protein>
    <submittedName>
        <fullName evidence="2">Uncharacterized protein</fullName>
    </submittedName>
</protein>
<feature type="transmembrane region" description="Helical" evidence="1">
    <location>
        <begin position="6"/>
        <end position="32"/>
    </location>
</feature>
<keyword evidence="1" id="KW-0472">Membrane</keyword>
<name>A0AAN5D3Q7_9BILA</name>
<feature type="non-terminal residue" evidence="2">
    <location>
        <position position="1"/>
    </location>
</feature>
<comment type="caution">
    <text evidence="2">The sequence shown here is derived from an EMBL/GenBank/DDBJ whole genome shotgun (WGS) entry which is preliminary data.</text>
</comment>
<sequence length="147" mass="16710">PIHFSQMHYIFLFISSLVIPLFLPSLISSLFVQAHLSAIHEKPITLKVKNGGPLSIKIHTPTTIWHREFKDGRPKQFVEACDHFIDVCERWRSGLLGNYIHDQWISVARDGTLNMPVVSPADSAQYYTYYLARTAFTTTPTSMSSSN</sequence>
<keyword evidence="1" id="KW-0812">Transmembrane</keyword>
<gene>
    <name evidence="2" type="ORF">PMAYCL1PPCAC_26021</name>
</gene>
<keyword evidence="3" id="KW-1185">Reference proteome</keyword>
<feature type="non-terminal residue" evidence="2">
    <location>
        <position position="147"/>
    </location>
</feature>
<evidence type="ECO:0000256" key="1">
    <source>
        <dbReference type="SAM" id="Phobius"/>
    </source>
</evidence>
<accession>A0AAN5D3Q7</accession>
<proteinExistence type="predicted"/>
<evidence type="ECO:0000313" key="3">
    <source>
        <dbReference type="Proteomes" id="UP001328107"/>
    </source>
</evidence>
<reference evidence="3" key="1">
    <citation type="submission" date="2022-10" db="EMBL/GenBank/DDBJ databases">
        <title>Genome assembly of Pristionchus species.</title>
        <authorList>
            <person name="Yoshida K."/>
            <person name="Sommer R.J."/>
        </authorList>
    </citation>
    <scope>NUCLEOTIDE SEQUENCE [LARGE SCALE GENOMIC DNA]</scope>
    <source>
        <strain evidence="3">RS5460</strain>
    </source>
</reference>
<keyword evidence="1" id="KW-1133">Transmembrane helix</keyword>
<organism evidence="2 3">
    <name type="scientific">Pristionchus mayeri</name>
    <dbReference type="NCBI Taxonomy" id="1317129"/>
    <lineage>
        <taxon>Eukaryota</taxon>
        <taxon>Metazoa</taxon>
        <taxon>Ecdysozoa</taxon>
        <taxon>Nematoda</taxon>
        <taxon>Chromadorea</taxon>
        <taxon>Rhabditida</taxon>
        <taxon>Rhabditina</taxon>
        <taxon>Diplogasteromorpha</taxon>
        <taxon>Diplogasteroidea</taxon>
        <taxon>Neodiplogasteridae</taxon>
        <taxon>Pristionchus</taxon>
    </lineage>
</organism>
<dbReference type="AlphaFoldDB" id="A0AAN5D3Q7"/>
<dbReference type="EMBL" id="BTRK01000005">
    <property type="protein sequence ID" value="GMR55826.1"/>
    <property type="molecule type" value="Genomic_DNA"/>
</dbReference>